<dbReference type="Proteomes" id="UP000663844">
    <property type="component" value="Unassembled WGS sequence"/>
</dbReference>
<dbReference type="Gene3D" id="2.120.10.30">
    <property type="entry name" value="TolB, C-terminal domain"/>
    <property type="match status" value="1"/>
</dbReference>
<dbReference type="InterPro" id="IPR011042">
    <property type="entry name" value="6-blade_b-propeller_TolB-like"/>
</dbReference>
<dbReference type="SUPFAM" id="SSF63825">
    <property type="entry name" value="YWTD domain"/>
    <property type="match status" value="1"/>
</dbReference>
<dbReference type="AlphaFoldDB" id="A0A819MLM0"/>
<protein>
    <submittedName>
        <fullName evidence="2">Uncharacterized protein</fullName>
    </submittedName>
</protein>
<accession>A0A819MLM0</accession>
<comment type="caution">
    <text evidence="2">The sequence shown here is derived from an EMBL/GenBank/DDBJ whole genome shotgun (WGS) entry which is preliminary data.</text>
</comment>
<proteinExistence type="predicted"/>
<keyword evidence="1" id="KW-0677">Repeat</keyword>
<organism evidence="2 3">
    <name type="scientific">Adineta steineri</name>
    <dbReference type="NCBI Taxonomy" id="433720"/>
    <lineage>
        <taxon>Eukaryota</taxon>
        <taxon>Metazoa</taxon>
        <taxon>Spiralia</taxon>
        <taxon>Gnathifera</taxon>
        <taxon>Rotifera</taxon>
        <taxon>Eurotatoria</taxon>
        <taxon>Bdelloidea</taxon>
        <taxon>Adinetida</taxon>
        <taxon>Adinetidae</taxon>
        <taxon>Adineta</taxon>
    </lineage>
</organism>
<gene>
    <name evidence="2" type="ORF">OXD698_LOCUS28382</name>
</gene>
<dbReference type="InterPro" id="IPR050952">
    <property type="entry name" value="TRIM-NHL_E3_ligases"/>
</dbReference>
<evidence type="ECO:0000313" key="3">
    <source>
        <dbReference type="Proteomes" id="UP000663844"/>
    </source>
</evidence>
<sequence>MAEGNGEGGNLTQLSSPAGMIVDYLGQIYVADCGNDRIMRWCEGKSEGEIVIGGNGKGNEPNQLNQPKGLSFDDGGNLYVVDLGNNRIEVLSILYNPQPLSKRKQEAKVKFNQQGKLIEKVGSIQTAIEFFWKNSSCQEVEINWITISRKQSKYTNQHLFHLHFLMQNKNDNRQILNPRH</sequence>
<dbReference type="EMBL" id="CAJOAZ010003053">
    <property type="protein sequence ID" value="CAF3980917.1"/>
    <property type="molecule type" value="Genomic_DNA"/>
</dbReference>
<dbReference type="InterPro" id="IPR001258">
    <property type="entry name" value="NHL_repeat"/>
</dbReference>
<reference evidence="2" key="1">
    <citation type="submission" date="2021-02" db="EMBL/GenBank/DDBJ databases">
        <authorList>
            <person name="Nowell W R."/>
        </authorList>
    </citation>
    <scope>NUCLEOTIDE SEQUENCE</scope>
</reference>
<dbReference type="Pfam" id="PF01436">
    <property type="entry name" value="NHL"/>
    <property type="match status" value="1"/>
</dbReference>
<dbReference type="PANTHER" id="PTHR24104">
    <property type="entry name" value="E3 UBIQUITIN-PROTEIN LIGASE NHLRC1-RELATED"/>
    <property type="match status" value="1"/>
</dbReference>
<name>A0A819MLM0_9BILA</name>
<evidence type="ECO:0000256" key="1">
    <source>
        <dbReference type="ARBA" id="ARBA00022737"/>
    </source>
</evidence>
<evidence type="ECO:0000313" key="2">
    <source>
        <dbReference type="EMBL" id="CAF3980917.1"/>
    </source>
</evidence>